<evidence type="ECO:0000256" key="2">
    <source>
        <dbReference type="SAM" id="Phobius"/>
    </source>
</evidence>
<evidence type="ECO:0000313" key="3">
    <source>
        <dbReference type="EMBL" id="SEM83184.1"/>
    </source>
</evidence>
<evidence type="ECO:0008006" key="5">
    <source>
        <dbReference type="Google" id="ProtNLM"/>
    </source>
</evidence>
<dbReference type="RefSeq" id="WP_177174575.1">
    <property type="nucleotide sequence ID" value="NZ_FOCI01000005.1"/>
</dbReference>
<keyword evidence="2" id="KW-1133">Transmembrane helix</keyword>
<keyword evidence="4" id="KW-1185">Reference proteome</keyword>
<reference evidence="3 4" key="1">
    <citation type="submission" date="2016-10" db="EMBL/GenBank/DDBJ databases">
        <authorList>
            <person name="de Groot N.N."/>
        </authorList>
    </citation>
    <scope>NUCLEOTIDE SEQUENCE [LARGE SCALE GENOMIC DNA]</scope>
    <source>
        <strain evidence="3 4">DSM 16213</strain>
    </source>
</reference>
<evidence type="ECO:0000256" key="1">
    <source>
        <dbReference type="SAM" id="MobiDB-lite"/>
    </source>
</evidence>
<gene>
    <name evidence="3" type="ORF">SAMN04488003_10576</name>
</gene>
<feature type="region of interest" description="Disordered" evidence="1">
    <location>
        <begin position="256"/>
        <end position="283"/>
    </location>
</feature>
<dbReference type="EMBL" id="FOCI01000005">
    <property type="protein sequence ID" value="SEM83184.1"/>
    <property type="molecule type" value="Genomic_DNA"/>
</dbReference>
<dbReference type="Proteomes" id="UP000199585">
    <property type="component" value="Unassembled WGS sequence"/>
</dbReference>
<dbReference type="STRING" id="245187.SAMN04488003_10576"/>
<accession>A0A1H8BM08</accession>
<feature type="region of interest" description="Disordered" evidence="1">
    <location>
        <begin position="67"/>
        <end position="112"/>
    </location>
</feature>
<protein>
    <recommendedName>
        <fullName evidence="5">NADH-quinone oxidoreductase subunit E</fullName>
    </recommendedName>
</protein>
<evidence type="ECO:0000313" key="4">
    <source>
        <dbReference type="Proteomes" id="UP000199585"/>
    </source>
</evidence>
<feature type="transmembrane region" description="Helical" evidence="2">
    <location>
        <begin position="9"/>
        <end position="28"/>
    </location>
</feature>
<dbReference type="AlphaFoldDB" id="A0A1H8BM08"/>
<keyword evidence="2" id="KW-0472">Membrane</keyword>
<keyword evidence="2" id="KW-0812">Transmembrane</keyword>
<sequence>MIGLREQGIVVLAAVFGWIGGGVAYVLYDFTVVPALAVVVGVALVVAVALLIGWRDPKVRPMGYGVGPVQPVPPSSGGRNTPHTGLPQGSIRSGGSVTDHAPASSAPRAAATGADLSGVRLTDGDTFDAAATRAGVDDPTLPLVRDAVSALDAAVMPTPVQPYDVPHADATPAPHRDAGEVAAMRTSEAYGSATGDEIADDASVLSAAPAAAGDHHSAAAPAAARRGLVKPSATLAGQTELASRKGSWTYSAAAPQQLRDPDAVHPDDDDATHQPTTTDAERPAAMTAARNGAPDDLKLIRGVGPKLEGLLHSLGIFHFDQIAGWQAREVAWMDENLKGFKGRVSREDWIGQSRILAAGGSTPHSIDIERGRVN</sequence>
<feature type="transmembrane region" description="Helical" evidence="2">
    <location>
        <begin position="34"/>
        <end position="54"/>
    </location>
</feature>
<name>A0A1H8BM08_9RHOB</name>
<feature type="compositionally biased region" description="Low complexity" evidence="1">
    <location>
        <begin position="101"/>
        <end position="111"/>
    </location>
</feature>
<proteinExistence type="predicted"/>
<organism evidence="3 4">
    <name type="scientific">Loktanella fryxellensis</name>
    <dbReference type="NCBI Taxonomy" id="245187"/>
    <lineage>
        <taxon>Bacteria</taxon>
        <taxon>Pseudomonadati</taxon>
        <taxon>Pseudomonadota</taxon>
        <taxon>Alphaproteobacteria</taxon>
        <taxon>Rhodobacterales</taxon>
        <taxon>Roseobacteraceae</taxon>
        <taxon>Loktanella</taxon>
    </lineage>
</organism>